<name>A0ABT2K7B4_9RHOB</name>
<dbReference type="InterPro" id="IPR014955">
    <property type="entry name" value="DUF1826"/>
</dbReference>
<protein>
    <submittedName>
        <fullName evidence="1">DUF1826 domain-containing protein</fullName>
    </submittedName>
</protein>
<accession>A0ABT2K7B4</accession>
<reference evidence="1 2" key="1">
    <citation type="submission" date="2022-04" db="EMBL/GenBank/DDBJ databases">
        <title>Paracoccus sp. YLB-12 draft genome sequence.</title>
        <authorList>
            <person name="Yu L."/>
        </authorList>
    </citation>
    <scope>NUCLEOTIDE SEQUENCE [LARGE SCALE GENOMIC DNA]</scope>
    <source>
        <strain evidence="1 2">YLB-12</strain>
    </source>
</reference>
<comment type="caution">
    <text evidence="1">The sequence shown here is derived from an EMBL/GenBank/DDBJ whole genome shotgun (WGS) entry which is preliminary data.</text>
</comment>
<dbReference type="RefSeq" id="WP_260276303.1">
    <property type="nucleotide sequence ID" value="NZ_JANAVZ010000003.1"/>
</dbReference>
<organism evidence="1 2">
    <name type="scientific">Paracoccus maritimus</name>
    <dbReference type="NCBI Taxonomy" id="2933292"/>
    <lineage>
        <taxon>Bacteria</taxon>
        <taxon>Pseudomonadati</taxon>
        <taxon>Pseudomonadota</taxon>
        <taxon>Alphaproteobacteria</taxon>
        <taxon>Rhodobacterales</taxon>
        <taxon>Paracoccaceae</taxon>
        <taxon>Paracoccus</taxon>
    </lineage>
</organism>
<dbReference type="Pfam" id="PF08856">
    <property type="entry name" value="DUF1826"/>
    <property type="match status" value="1"/>
</dbReference>
<proteinExistence type="predicted"/>
<sequence>MRIAARPRAATAINQSFDPRVLGTIAMSGVGAAIWQRDVAPRLLKWLEELPTDHLPRLRERLRPKDAAAAVKAACLTARTPASPERDAFVVEVSDLVQVAAAQTGAVLVDLRLDSVFGQPCPKWHLDAVRARFLCTLRGAGTEFGPAGSDGDVTATHRVPLGCPAMFRGRDWPGEEVSGILHRSPPTENGQCRFLVVVDPVDPIGTC</sequence>
<keyword evidence="2" id="KW-1185">Reference proteome</keyword>
<evidence type="ECO:0000313" key="2">
    <source>
        <dbReference type="Proteomes" id="UP001320702"/>
    </source>
</evidence>
<gene>
    <name evidence="1" type="ORF">MU516_05895</name>
</gene>
<dbReference type="Proteomes" id="UP001320702">
    <property type="component" value="Unassembled WGS sequence"/>
</dbReference>
<evidence type="ECO:0000313" key="1">
    <source>
        <dbReference type="EMBL" id="MCT4332396.1"/>
    </source>
</evidence>
<dbReference type="EMBL" id="JANAVZ010000003">
    <property type="protein sequence ID" value="MCT4332396.1"/>
    <property type="molecule type" value="Genomic_DNA"/>
</dbReference>